<feature type="chain" id="PRO_5044231612" evidence="9">
    <location>
        <begin position="28"/>
        <end position="762"/>
    </location>
</feature>
<name>A0AB40B8R3_DIOCR</name>
<dbReference type="PROSITE" id="PS51892">
    <property type="entry name" value="SUBTILASE"/>
    <property type="match status" value="1"/>
</dbReference>
<evidence type="ECO:0000256" key="5">
    <source>
        <dbReference type="ARBA" id="ARBA00022825"/>
    </source>
</evidence>
<evidence type="ECO:0000256" key="2">
    <source>
        <dbReference type="ARBA" id="ARBA00022670"/>
    </source>
</evidence>
<evidence type="ECO:0000256" key="6">
    <source>
        <dbReference type="ARBA" id="ARBA00023180"/>
    </source>
</evidence>
<feature type="active site" description="Charge relay system" evidence="7 8">
    <location>
        <position position="221"/>
    </location>
</feature>
<dbReference type="PRINTS" id="PR00723">
    <property type="entry name" value="SUBTILISIN"/>
</dbReference>
<dbReference type="InterPro" id="IPR010259">
    <property type="entry name" value="S8pro/Inhibitor_I9"/>
</dbReference>
<dbReference type="InterPro" id="IPR015500">
    <property type="entry name" value="Peptidase_S8_subtilisin-rel"/>
</dbReference>
<feature type="active site" description="Charge relay system" evidence="7 8">
    <location>
        <position position="553"/>
    </location>
</feature>
<evidence type="ECO:0000259" key="13">
    <source>
        <dbReference type="Pfam" id="PF17766"/>
    </source>
</evidence>
<dbReference type="InterPro" id="IPR003137">
    <property type="entry name" value="PA_domain"/>
</dbReference>
<evidence type="ECO:0000256" key="4">
    <source>
        <dbReference type="ARBA" id="ARBA00022801"/>
    </source>
</evidence>
<dbReference type="PANTHER" id="PTHR10795">
    <property type="entry name" value="PROPROTEIN CONVERTASE SUBTILISIN/KEXIN"/>
    <property type="match status" value="1"/>
</dbReference>
<dbReference type="RefSeq" id="XP_039123656.1">
    <property type="nucleotide sequence ID" value="XM_039267722.1"/>
</dbReference>
<dbReference type="Pfam" id="PF02225">
    <property type="entry name" value="PA"/>
    <property type="match status" value="1"/>
</dbReference>
<dbReference type="Gene3D" id="2.60.40.2310">
    <property type="match status" value="1"/>
</dbReference>
<dbReference type="PROSITE" id="PS00138">
    <property type="entry name" value="SUBTILASE_SER"/>
    <property type="match status" value="1"/>
</dbReference>
<feature type="domain" description="Peptidase S8/S53" evidence="10">
    <location>
        <begin position="141"/>
        <end position="591"/>
    </location>
</feature>
<dbReference type="InterPro" id="IPR045051">
    <property type="entry name" value="SBT"/>
</dbReference>
<evidence type="ECO:0000256" key="8">
    <source>
        <dbReference type="PROSITE-ProRule" id="PRU01240"/>
    </source>
</evidence>
<dbReference type="FunFam" id="3.50.30.30:FF:000005">
    <property type="entry name" value="subtilisin-like protease SBT1.5"/>
    <property type="match status" value="1"/>
</dbReference>
<dbReference type="Pfam" id="PF00082">
    <property type="entry name" value="Peptidase_S8"/>
    <property type="match status" value="1"/>
</dbReference>
<evidence type="ECO:0000259" key="10">
    <source>
        <dbReference type="Pfam" id="PF00082"/>
    </source>
</evidence>
<dbReference type="InterPro" id="IPR041469">
    <property type="entry name" value="Subtilisin-like_FN3"/>
</dbReference>
<dbReference type="FunFam" id="2.60.40.2310:FF:000001">
    <property type="entry name" value="Subtilisin-like protease SBT1.5"/>
    <property type="match status" value="1"/>
</dbReference>
<dbReference type="CDD" id="cd02120">
    <property type="entry name" value="PA_subtilisin_like"/>
    <property type="match status" value="1"/>
</dbReference>
<dbReference type="Gene3D" id="3.50.30.30">
    <property type="match status" value="1"/>
</dbReference>
<dbReference type="CDD" id="cd04852">
    <property type="entry name" value="Peptidases_S8_3"/>
    <property type="match status" value="1"/>
</dbReference>
<proteinExistence type="inferred from homology"/>
<keyword evidence="5 8" id="KW-0720">Serine protease</keyword>
<dbReference type="Pfam" id="PF17766">
    <property type="entry name" value="fn3_6"/>
    <property type="match status" value="1"/>
</dbReference>
<keyword evidence="2 8" id="KW-0645">Protease</keyword>
<feature type="active site" description="Charge relay system" evidence="7 8">
    <location>
        <position position="150"/>
    </location>
</feature>
<dbReference type="SUPFAM" id="SSF52025">
    <property type="entry name" value="PA domain"/>
    <property type="match status" value="1"/>
</dbReference>
<dbReference type="Proteomes" id="UP001515500">
    <property type="component" value="Chromosome 5"/>
</dbReference>
<dbReference type="SUPFAM" id="SSF52743">
    <property type="entry name" value="Subtilisin-like"/>
    <property type="match status" value="1"/>
</dbReference>
<keyword evidence="3 9" id="KW-0732">Signal</keyword>
<accession>A0AB40B8R3</accession>
<dbReference type="InterPro" id="IPR037045">
    <property type="entry name" value="S8pro/Inhibitor_I9_sf"/>
</dbReference>
<feature type="domain" description="Subtilisin-like protease fibronectin type-III" evidence="13">
    <location>
        <begin position="665"/>
        <end position="760"/>
    </location>
</feature>
<evidence type="ECO:0000259" key="12">
    <source>
        <dbReference type="Pfam" id="PF05922"/>
    </source>
</evidence>
<evidence type="ECO:0000256" key="3">
    <source>
        <dbReference type="ARBA" id="ARBA00022729"/>
    </source>
</evidence>
<evidence type="ECO:0000256" key="9">
    <source>
        <dbReference type="SAM" id="SignalP"/>
    </source>
</evidence>
<dbReference type="InterPro" id="IPR034197">
    <property type="entry name" value="Peptidases_S8_3"/>
</dbReference>
<feature type="signal peptide" evidence="9">
    <location>
        <begin position="1"/>
        <end position="27"/>
    </location>
</feature>
<evidence type="ECO:0000313" key="14">
    <source>
        <dbReference type="Proteomes" id="UP001515500"/>
    </source>
</evidence>
<dbReference type="AlphaFoldDB" id="A0AB40B8R3"/>
<dbReference type="GO" id="GO:0006508">
    <property type="term" value="P:proteolysis"/>
    <property type="evidence" value="ECO:0007669"/>
    <property type="project" value="UniProtKB-KW"/>
</dbReference>
<reference evidence="15" key="1">
    <citation type="submission" date="2025-08" db="UniProtKB">
        <authorList>
            <consortium name="RefSeq"/>
        </authorList>
    </citation>
    <scope>IDENTIFICATION</scope>
</reference>
<evidence type="ECO:0000256" key="1">
    <source>
        <dbReference type="ARBA" id="ARBA00011073"/>
    </source>
</evidence>
<dbReference type="GeneID" id="120260285"/>
<dbReference type="InterPro" id="IPR036852">
    <property type="entry name" value="Peptidase_S8/S53_dom_sf"/>
</dbReference>
<feature type="domain" description="Inhibitor I9" evidence="12">
    <location>
        <begin position="32"/>
        <end position="111"/>
    </location>
</feature>
<dbReference type="Gene3D" id="3.30.70.80">
    <property type="entry name" value="Peptidase S8 propeptide/proteinase inhibitor I9"/>
    <property type="match status" value="1"/>
</dbReference>
<organism evidence="14 15">
    <name type="scientific">Dioscorea cayennensis subsp. rotundata</name>
    <name type="common">White Guinea yam</name>
    <name type="synonym">Dioscorea rotundata</name>
    <dbReference type="NCBI Taxonomy" id="55577"/>
    <lineage>
        <taxon>Eukaryota</taxon>
        <taxon>Viridiplantae</taxon>
        <taxon>Streptophyta</taxon>
        <taxon>Embryophyta</taxon>
        <taxon>Tracheophyta</taxon>
        <taxon>Spermatophyta</taxon>
        <taxon>Magnoliopsida</taxon>
        <taxon>Liliopsida</taxon>
        <taxon>Dioscoreales</taxon>
        <taxon>Dioscoreaceae</taxon>
        <taxon>Dioscorea</taxon>
    </lineage>
</organism>
<feature type="domain" description="PA" evidence="11">
    <location>
        <begin position="397"/>
        <end position="468"/>
    </location>
</feature>
<sequence length="762" mass="83338">MEFKMRTLISLLVLFIFTVLLSTQAFAAKKPYIVYLGAHSSNTTDEVAVNSHHELLGSILKSKEKAKDAIYYSYTKEINGFAANMDEHEANELSMHPSVVSVFPSKTLKLHTTHTWQFLGLERGDSSEIPDSSLWKKARFGEDVIIGTIDTGVWPESKSFRDDGMGPIPSRWKGICDNGSDETFNCNKKLIGARYFYKGYLAHSQNFSGDIIKSPRDNIGHGSHTLSTAAGAFVTNASYFGYANGTAKGGSPRARVAAYKVCYMNGCDESDVLAAFDKAIHDRVDVLSLSLGGMQRDYFEDSLAIGAFHAVLKGIPVVCSAGNDGPFPGSVTNVAPWILTVGASTVDREFPSYLLYNRTRVMGASYSDSYLDQKLYPMINSVDAQAKNATEDYARHCLVGSLDPKKVKGKIVVCLIGVNDRIQKGLVVKNAGGVGMVLANDELYGDEPIPDPHFLPAINIGYSDANKLYSYLNSTKSPKGYISCGKTSLGKKIAPVIAEFSSLGPNIINQEIIKPDVTAPGVDILAAYPEVANPTDEWSNTRRTSYALLSGTSMSCPHVAGLVGLLKTLNPDWSPAMIKSAIMTTATTLDNRMQSIKNSFYQTATPFSYGSGHVKSNSLTDPGLVYDITLKDYFNFLCSFGYNKTVMNLFTDEYSCPSKPMKFEDLNYPSISIPLLNSTITVTRTVTNVGPPGKYKVIVFDPKGASVTVKPSELEFEKFGEEKSFEVSMEVNADEPFSGFSFGKLEWTDGIRHVRSPLVVYI</sequence>
<dbReference type="FunFam" id="3.40.50.200:FF:000006">
    <property type="entry name" value="Subtilisin-like protease SBT1.5"/>
    <property type="match status" value="1"/>
</dbReference>
<keyword evidence="4 8" id="KW-0378">Hydrolase</keyword>
<protein>
    <submittedName>
        <fullName evidence="15">Subtilisin-like protease SBT5.3</fullName>
    </submittedName>
</protein>
<dbReference type="InterPro" id="IPR000209">
    <property type="entry name" value="Peptidase_S8/S53_dom"/>
</dbReference>
<dbReference type="Pfam" id="PF05922">
    <property type="entry name" value="Inhibitor_I9"/>
    <property type="match status" value="1"/>
</dbReference>
<dbReference type="InterPro" id="IPR023828">
    <property type="entry name" value="Peptidase_S8_Ser-AS"/>
</dbReference>
<dbReference type="Gene3D" id="3.40.50.200">
    <property type="entry name" value="Peptidase S8/S53 domain"/>
    <property type="match status" value="1"/>
</dbReference>
<evidence type="ECO:0000259" key="11">
    <source>
        <dbReference type="Pfam" id="PF02225"/>
    </source>
</evidence>
<keyword evidence="6" id="KW-0325">Glycoprotein</keyword>
<evidence type="ECO:0000313" key="15">
    <source>
        <dbReference type="RefSeq" id="XP_039123656.1"/>
    </source>
</evidence>
<keyword evidence="14" id="KW-1185">Reference proteome</keyword>
<dbReference type="FunFam" id="3.30.70.80:FF:000002">
    <property type="entry name" value="Subtilisin-like protease SBT5.3"/>
    <property type="match status" value="1"/>
</dbReference>
<evidence type="ECO:0000256" key="7">
    <source>
        <dbReference type="PIRSR" id="PIRSR615500-1"/>
    </source>
</evidence>
<dbReference type="GO" id="GO:0004252">
    <property type="term" value="F:serine-type endopeptidase activity"/>
    <property type="evidence" value="ECO:0007669"/>
    <property type="project" value="UniProtKB-UniRule"/>
</dbReference>
<gene>
    <name evidence="15" type="primary">LOC120260285</name>
</gene>
<comment type="similarity">
    <text evidence="1 8">Belongs to the peptidase S8 family.</text>
</comment>
<dbReference type="InterPro" id="IPR046450">
    <property type="entry name" value="PA_dom_sf"/>
</dbReference>